<keyword evidence="2" id="KW-1185">Reference proteome</keyword>
<accession>A0A8J3P3J4</accession>
<sequence>MSVQQILLALSGNSALLPVHVDELIATDDPAVSRELAQEQCLTPAQIERLAASGTVMSCWH</sequence>
<dbReference type="AlphaFoldDB" id="A0A8J3P3J4"/>
<evidence type="ECO:0000313" key="1">
    <source>
        <dbReference type="EMBL" id="GIG00146.1"/>
    </source>
</evidence>
<gene>
    <name evidence="1" type="ORF">Cci01nite_52390</name>
</gene>
<dbReference type="EMBL" id="BONH01000025">
    <property type="protein sequence ID" value="GIG00146.1"/>
    <property type="molecule type" value="Genomic_DNA"/>
</dbReference>
<protein>
    <submittedName>
        <fullName evidence="1">Uncharacterized protein</fullName>
    </submittedName>
</protein>
<proteinExistence type="predicted"/>
<evidence type="ECO:0000313" key="2">
    <source>
        <dbReference type="Proteomes" id="UP000659904"/>
    </source>
</evidence>
<reference evidence="1 2" key="1">
    <citation type="submission" date="2021-01" db="EMBL/GenBank/DDBJ databases">
        <title>Whole genome shotgun sequence of Catellatospora citrea NBRC 14495.</title>
        <authorList>
            <person name="Komaki H."/>
            <person name="Tamura T."/>
        </authorList>
    </citation>
    <scope>NUCLEOTIDE SEQUENCE [LARGE SCALE GENOMIC DNA]</scope>
    <source>
        <strain evidence="1 2">NBRC 14495</strain>
    </source>
</reference>
<dbReference type="Proteomes" id="UP000659904">
    <property type="component" value="Unassembled WGS sequence"/>
</dbReference>
<organism evidence="1 2">
    <name type="scientific">Catellatospora citrea</name>
    <dbReference type="NCBI Taxonomy" id="53366"/>
    <lineage>
        <taxon>Bacteria</taxon>
        <taxon>Bacillati</taxon>
        <taxon>Actinomycetota</taxon>
        <taxon>Actinomycetes</taxon>
        <taxon>Micromonosporales</taxon>
        <taxon>Micromonosporaceae</taxon>
        <taxon>Catellatospora</taxon>
    </lineage>
</organism>
<name>A0A8J3P3J4_9ACTN</name>
<comment type="caution">
    <text evidence="1">The sequence shown here is derived from an EMBL/GenBank/DDBJ whole genome shotgun (WGS) entry which is preliminary data.</text>
</comment>